<dbReference type="InterPro" id="IPR039630">
    <property type="entry name" value="FAM149"/>
</dbReference>
<accession>A0A4Y2KAH0</accession>
<gene>
    <name evidence="3" type="ORF">AVEN_111913_1</name>
</gene>
<dbReference type="InterPro" id="IPR022194">
    <property type="entry name" value="DUF3719"/>
</dbReference>
<organism evidence="3 4">
    <name type="scientific">Araneus ventricosus</name>
    <name type="common">Orbweaver spider</name>
    <name type="synonym">Epeira ventricosa</name>
    <dbReference type="NCBI Taxonomy" id="182803"/>
    <lineage>
        <taxon>Eukaryota</taxon>
        <taxon>Metazoa</taxon>
        <taxon>Ecdysozoa</taxon>
        <taxon>Arthropoda</taxon>
        <taxon>Chelicerata</taxon>
        <taxon>Arachnida</taxon>
        <taxon>Araneae</taxon>
        <taxon>Araneomorphae</taxon>
        <taxon>Entelegynae</taxon>
        <taxon>Araneoidea</taxon>
        <taxon>Araneidae</taxon>
        <taxon>Araneus</taxon>
    </lineage>
</organism>
<name>A0A4Y2KAH0_ARAVE</name>
<evidence type="ECO:0000259" key="2">
    <source>
        <dbReference type="Pfam" id="PF12516"/>
    </source>
</evidence>
<feature type="domain" description="DUF3719" evidence="2">
    <location>
        <begin position="106"/>
        <end position="165"/>
    </location>
</feature>
<sequence length="289" mass="33463">MSKRTIDKKKVDVFNLEFLNEHVRKERTQWDSSSSNEESFLDFKSEILWSREKNEIFSENDFFRGFCDSFSDLTDRSNSSCSWHNDDFDMNSSIKVKLSLEAIEDALYEQKQSNLISKTVFQECCEWAKKFSYFRLKGEQIVKPIDDTAELYTVEENGKSYSNHSTSGLQIQGVKMAIHAPEKHMSKSNCIDDFDNLDVEPHYFKEKFENDEECFALDTRIAYEQIPPPPLLKNEAPSAQSIEAVQEKIVENIALEIWPKVLAILQKTNSSHVPDVFEDFQLPPIVTAL</sequence>
<evidence type="ECO:0000256" key="1">
    <source>
        <dbReference type="ARBA" id="ARBA00008309"/>
    </source>
</evidence>
<dbReference type="EMBL" id="BGPR01004408">
    <property type="protein sequence ID" value="GBM99341.1"/>
    <property type="molecule type" value="Genomic_DNA"/>
</dbReference>
<protein>
    <recommendedName>
        <fullName evidence="2">DUF3719 domain-containing protein</fullName>
    </recommendedName>
</protein>
<evidence type="ECO:0000313" key="4">
    <source>
        <dbReference type="Proteomes" id="UP000499080"/>
    </source>
</evidence>
<dbReference type="Pfam" id="PF12516">
    <property type="entry name" value="DUF3719"/>
    <property type="match status" value="1"/>
</dbReference>
<dbReference type="PANTHER" id="PTHR31997">
    <property type="entry name" value="AGAP003710-PA"/>
    <property type="match status" value="1"/>
</dbReference>
<comment type="similarity">
    <text evidence="1">Belongs to the FAM149 family.</text>
</comment>
<dbReference type="Proteomes" id="UP000499080">
    <property type="component" value="Unassembled WGS sequence"/>
</dbReference>
<proteinExistence type="inferred from homology"/>
<dbReference type="PANTHER" id="PTHR31997:SF1">
    <property type="entry name" value="AGAP003710-PA"/>
    <property type="match status" value="1"/>
</dbReference>
<dbReference type="OrthoDB" id="6413124at2759"/>
<evidence type="ECO:0000313" key="3">
    <source>
        <dbReference type="EMBL" id="GBM99341.1"/>
    </source>
</evidence>
<dbReference type="AlphaFoldDB" id="A0A4Y2KAH0"/>
<comment type="caution">
    <text evidence="3">The sequence shown here is derived from an EMBL/GenBank/DDBJ whole genome shotgun (WGS) entry which is preliminary data.</text>
</comment>
<keyword evidence="4" id="KW-1185">Reference proteome</keyword>
<feature type="non-terminal residue" evidence="3">
    <location>
        <position position="289"/>
    </location>
</feature>
<reference evidence="3 4" key="1">
    <citation type="journal article" date="2019" name="Sci. Rep.">
        <title>Orb-weaving spider Araneus ventricosus genome elucidates the spidroin gene catalogue.</title>
        <authorList>
            <person name="Kono N."/>
            <person name="Nakamura H."/>
            <person name="Ohtoshi R."/>
            <person name="Moran D.A.P."/>
            <person name="Shinohara A."/>
            <person name="Yoshida Y."/>
            <person name="Fujiwara M."/>
            <person name="Mori M."/>
            <person name="Tomita M."/>
            <person name="Arakawa K."/>
        </authorList>
    </citation>
    <scope>NUCLEOTIDE SEQUENCE [LARGE SCALE GENOMIC DNA]</scope>
</reference>